<dbReference type="RefSeq" id="WP_183401381.1">
    <property type="nucleotide sequence ID" value="NZ_JACIDS010000007.1"/>
</dbReference>
<dbReference type="Pfam" id="PF05990">
    <property type="entry name" value="DUF900"/>
    <property type="match status" value="1"/>
</dbReference>
<dbReference type="AlphaFoldDB" id="A0A840AX47"/>
<dbReference type="PANTHER" id="PTHR36513:SF1">
    <property type="entry name" value="TRANSMEMBRANE PROTEIN"/>
    <property type="match status" value="1"/>
</dbReference>
<comment type="caution">
    <text evidence="1">The sequence shown here is derived from an EMBL/GenBank/DDBJ whole genome shotgun (WGS) entry which is preliminary data.</text>
</comment>
<name>A0A840AX47_9HYPH</name>
<keyword evidence="2" id="KW-1185">Reference proteome</keyword>
<dbReference type="SUPFAM" id="SSF53474">
    <property type="entry name" value="alpha/beta-Hydrolases"/>
    <property type="match status" value="1"/>
</dbReference>
<organism evidence="1 2">
    <name type="scientific">Kaistia hirudinis</name>
    <dbReference type="NCBI Taxonomy" id="1293440"/>
    <lineage>
        <taxon>Bacteria</taxon>
        <taxon>Pseudomonadati</taxon>
        <taxon>Pseudomonadota</taxon>
        <taxon>Alphaproteobacteria</taxon>
        <taxon>Hyphomicrobiales</taxon>
        <taxon>Kaistiaceae</taxon>
        <taxon>Kaistia</taxon>
    </lineage>
</organism>
<sequence length="379" mass="41305">MMGFAIRRLGIAAAIGCALTGGGCAPPQEHVFTAGERAPVRGTSQVDMLVATTRMPSAVPGEMFGGNRGEPGFAQIAISIPPDHKTGQVEWPRQVPADPERSFAIVNDNTLSRHSILAKFQNRLEKGPTRNVLVFVHGFNNTFEDAVFRFAQIVHDSGTDDVPVLFTWPSAGKLLAYGYDRDSSTYSRDALERTLDYLIADKSVGGISILAHSMGNWVTLEALRQMAIRNRSISPKIRNVMLADADVDIDVFRTQVNAMGASRPAFTVFIDSDDKALAVAKILWGSKARLGDFNPNAEPYKAFMEQNRISIVNMTDIRTNGWIDHGVYAHSPRIIQQIGQQLASSKALTDQRISPIDSLNLATVGVVSQLTGLNADTPR</sequence>
<reference evidence="1 2" key="1">
    <citation type="submission" date="2020-08" db="EMBL/GenBank/DDBJ databases">
        <title>Genomic Encyclopedia of Type Strains, Phase IV (KMG-IV): sequencing the most valuable type-strain genomes for metagenomic binning, comparative biology and taxonomic classification.</title>
        <authorList>
            <person name="Goeker M."/>
        </authorList>
    </citation>
    <scope>NUCLEOTIDE SEQUENCE [LARGE SCALE GENOMIC DNA]</scope>
    <source>
        <strain evidence="1 2">DSM 25966</strain>
    </source>
</reference>
<dbReference type="Proteomes" id="UP000553963">
    <property type="component" value="Unassembled WGS sequence"/>
</dbReference>
<proteinExistence type="predicted"/>
<protein>
    <submittedName>
        <fullName evidence="1">Esterase/lipase superfamily enzyme</fullName>
    </submittedName>
</protein>
<gene>
    <name evidence="1" type="ORF">GGR25_004806</name>
</gene>
<accession>A0A840AX47</accession>
<dbReference type="Gene3D" id="3.40.50.1820">
    <property type="entry name" value="alpha/beta hydrolase"/>
    <property type="match status" value="1"/>
</dbReference>
<dbReference type="PANTHER" id="PTHR36513">
    <property type="entry name" value="ABC TRANSMEMBRANE TYPE-1 DOMAIN-CONTAINING PROTEIN"/>
    <property type="match status" value="1"/>
</dbReference>
<evidence type="ECO:0000313" key="1">
    <source>
        <dbReference type="EMBL" id="MBB3933728.1"/>
    </source>
</evidence>
<dbReference type="InterPro" id="IPR029058">
    <property type="entry name" value="AB_hydrolase_fold"/>
</dbReference>
<dbReference type="InterPro" id="IPR014586">
    <property type="entry name" value="UCP033909"/>
</dbReference>
<dbReference type="InterPro" id="IPR010297">
    <property type="entry name" value="DUF900_hydrolase"/>
</dbReference>
<dbReference type="EMBL" id="JACIDS010000007">
    <property type="protein sequence ID" value="MBB3933728.1"/>
    <property type="molecule type" value="Genomic_DNA"/>
</dbReference>
<evidence type="ECO:0000313" key="2">
    <source>
        <dbReference type="Proteomes" id="UP000553963"/>
    </source>
</evidence>
<dbReference type="PIRSF" id="PIRSF033909">
    <property type="entry name" value="UCP033909"/>
    <property type="match status" value="1"/>
</dbReference>
<dbReference type="PROSITE" id="PS51257">
    <property type="entry name" value="PROKAR_LIPOPROTEIN"/>
    <property type="match status" value="1"/>
</dbReference>